<dbReference type="SUPFAM" id="SSF81296">
    <property type="entry name" value="E set domains"/>
    <property type="match status" value="1"/>
</dbReference>
<dbReference type="AlphaFoldDB" id="A0A830HKA4"/>
<evidence type="ECO:0000256" key="1">
    <source>
        <dbReference type="ARBA" id="ARBA00001924"/>
    </source>
</evidence>
<feature type="domain" description="FAD-binding FR-type" evidence="15">
    <location>
        <begin position="859"/>
        <end position="970"/>
    </location>
</feature>
<dbReference type="PROSITE" id="PS50255">
    <property type="entry name" value="CYTOCHROME_B5_2"/>
    <property type="match status" value="1"/>
</dbReference>
<dbReference type="Gene3D" id="2.60.40.650">
    <property type="match status" value="1"/>
</dbReference>
<comment type="cofactor">
    <cofactor evidence="2">
        <name>heme</name>
        <dbReference type="ChEBI" id="CHEBI:30413"/>
    </cofactor>
</comment>
<evidence type="ECO:0000313" key="17">
    <source>
        <dbReference type="Proteomes" id="UP000660262"/>
    </source>
</evidence>
<dbReference type="PANTHER" id="PTHR19372">
    <property type="entry name" value="SULFITE REDUCTASE"/>
    <property type="match status" value="1"/>
</dbReference>
<dbReference type="SUPFAM" id="SSF52343">
    <property type="entry name" value="Ferredoxin reductase-like, C-terminal NADP-linked domain"/>
    <property type="match status" value="1"/>
</dbReference>
<comment type="caution">
    <text evidence="16">The sequence shown here is derived from an EMBL/GenBank/DDBJ whole genome shotgun (WGS) entry which is preliminary data.</text>
</comment>
<dbReference type="SUPFAM" id="SSF63380">
    <property type="entry name" value="Riboflavin synthase domain-like"/>
    <property type="match status" value="1"/>
</dbReference>
<dbReference type="Pfam" id="PF00175">
    <property type="entry name" value="NAD_binding_1"/>
    <property type="match status" value="1"/>
</dbReference>
<evidence type="ECO:0000256" key="10">
    <source>
        <dbReference type="ARBA" id="ARBA00022827"/>
    </source>
</evidence>
<evidence type="ECO:0000256" key="5">
    <source>
        <dbReference type="ARBA" id="ARBA00006253"/>
    </source>
</evidence>
<dbReference type="Gene3D" id="3.40.50.80">
    <property type="entry name" value="Nucleotide-binding domain of ferredoxin-NADP reductase (FNR) module"/>
    <property type="match status" value="1"/>
</dbReference>
<feature type="region of interest" description="Disordered" evidence="13">
    <location>
        <begin position="768"/>
        <end position="794"/>
    </location>
</feature>
<keyword evidence="7" id="KW-0500">Molybdenum</keyword>
<evidence type="ECO:0000256" key="12">
    <source>
        <dbReference type="ARBA" id="ARBA00023063"/>
    </source>
</evidence>
<dbReference type="Gene3D" id="3.90.420.10">
    <property type="entry name" value="Oxidoreductase, molybdopterin-binding domain"/>
    <property type="match status" value="1"/>
</dbReference>
<dbReference type="SUPFAM" id="SSF55856">
    <property type="entry name" value="Cytochrome b5-like heme/steroid binding domain"/>
    <property type="match status" value="1"/>
</dbReference>
<organism evidence="16 17">
    <name type="scientific">Pycnococcus provasolii</name>
    <dbReference type="NCBI Taxonomy" id="41880"/>
    <lineage>
        <taxon>Eukaryota</taxon>
        <taxon>Viridiplantae</taxon>
        <taxon>Chlorophyta</taxon>
        <taxon>Pseudoscourfieldiophyceae</taxon>
        <taxon>Pseudoscourfieldiales</taxon>
        <taxon>Pycnococcaceae</taxon>
        <taxon>Pycnococcus</taxon>
    </lineage>
</organism>
<dbReference type="InterPro" id="IPR001433">
    <property type="entry name" value="OxRdtase_FAD/NAD-bd"/>
</dbReference>
<dbReference type="GO" id="GO:0020037">
    <property type="term" value="F:heme binding"/>
    <property type="evidence" value="ECO:0007669"/>
    <property type="project" value="TreeGrafter"/>
</dbReference>
<evidence type="ECO:0000259" key="15">
    <source>
        <dbReference type="PROSITE" id="PS51384"/>
    </source>
</evidence>
<dbReference type="InterPro" id="IPR017927">
    <property type="entry name" value="FAD-bd_FR_type"/>
</dbReference>
<dbReference type="GO" id="GO:0006790">
    <property type="term" value="P:sulfur compound metabolic process"/>
    <property type="evidence" value="ECO:0007669"/>
    <property type="project" value="TreeGrafter"/>
</dbReference>
<evidence type="ECO:0000256" key="9">
    <source>
        <dbReference type="ARBA" id="ARBA00022723"/>
    </source>
</evidence>
<protein>
    <recommendedName>
        <fullName evidence="18">Nitrate reductase</fullName>
    </recommendedName>
</protein>
<comment type="function">
    <text evidence="4">Nitrate reductase is a key enzyme involved in the first step of nitrate assimilation in plants, fungi and bacteria.</text>
</comment>
<dbReference type="InterPro" id="IPR014756">
    <property type="entry name" value="Ig_E-set"/>
</dbReference>
<dbReference type="Proteomes" id="UP000660262">
    <property type="component" value="Unassembled WGS sequence"/>
</dbReference>
<evidence type="ECO:0000256" key="8">
    <source>
        <dbReference type="ARBA" id="ARBA00022630"/>
    </source>
</evidence>
<comment type="subunit">
    <text evidence="6">Homodimer.</text>
</comment>
<dbReference type="CDD" id="cd06183">
    <property type="entry name" value="cyt_b5_reduct_like"/>
    <property type="match status" value="1"/>
</dbReference>
<dbReference type="InterPro" id="IPR039261">
    <property type="entry name" value="FNR_nucleotide-bd"/>
</dbReference>
<dbReference type="Pfam" id="PF00173">
    <property type="entry name" value="Cyt-b5"/>
    <property type="match status" value="1"/>
</dbReference>
<dbReference type="FunFam" id="2.40.30.10:FF:000021">
    <property type="entry name" value="NADH-cytochrome b5 reductase"/>
    <property type="match status" value="1"/>
</dbReference>
<keyword evidence="12" id="KW-0534">Nitrate assimilation</keyword>
<reference evidence="16" key="1">
    <citation type="submission" date="2020-10" db="EMBL/GenBank/DDBJ databases">
        <title>Unveiling of a novel bifunctional photoreceptor, Dualchrome1, isolated from a cosmopolitan green alga.</title>
        <authorList>
            <person name="Suzuki S."/>
            <person name="Kawachi M."/>
        </authorList>
    </citation>
    <scope>NUCLEOTIDE SEQUENCE</scope>
    <source>
        <strain evidence="16">NIES 2893</strain>
    </source>
</reference>
<keyword evidence="9" id="KW-0479">Metal-binding</keyword>
<evidence type="ECO:0000256" key="13">
    <source>
        <dbReference type="SAM" id="MobiDB-lite"/>
    </source>
</evidence>
<dbReference type="PROSITE" id="PS51384">
    <property type="entry name" value="FAD_FR"/>
    <property type="match status" value="1"/>
</dbReference>
<dbReference type="Gene3D" id="3.10.120.10">
    <property type="entry name" value="Cytochrome b5-like heme/steroid binding domain"/>
    <property type="match status" value="1"/>
</dbReference>
<dbReference type="PRINTS" id="PR00407">
    <property type="entry name" value="EUMOPTERIN"/>
</dbReference>
<dbReference type="GO" id="GO:0042128">
    <property type="term" value="P:nitrate assimilation"/>
    <property type="evidence" value="ECO:0007669"/>
    <property type="project" value="UniProtKB-KW"/>
</dbReference>
<dbReference type="InterPro" id="IPR000572">
    <property type="entry name" value="OxRdtase_Mopterin-bd_dom"/>
</dbReference>
<dbReference type="InterPro" id="IPR001199">
    <property type="entry name" value="Cyt_B5-like_heme/steroid-bd"/>
</dbReference>
<dbReference type="PRINTS" id="PR00406">
    <property type="entry name" value="CYTB5RDTASE"/>
</dbReference>
<dbReference type="InterPro" id="IPR017938">
    <property type="entry name" value="Riboflavin_synthase-like_b-brl"/>
</dbReference>
<keyword evidence="17" id="KW-1185">Reference proteome</keyword>
<gene>
    <name evidence="16" type="ORF">PPROV_000586800</name>
</gene>
<evidence type="ECO:0000313" key="16">
    <source>
        <dbReference type="EMBL" id="GHP07125.1"/>
    </source>
</evidence>
<keyword evidence="10" id="KW-0274">FAD</keyword>
<evidence type="ECO:0000256" key="3">
    <source>
        <dbReference type="ARBA" id="ARBA00001974"/>
    </source>
</evidence>
<dbReference type="SMART" id="SM01117">
    <property type="entry name" value="Cyt-b5"/>
    <property type="match status" value="1"/>
</dbReference>
<evidence type="ECO:0008006" key="18">
    <source>
        <dbReference type="Google" id="ProtNLM"/>
    </source>
</evidence>
<dbReference type="PANTHER" id="PTHR19372:SF7">
    <property type="entry name" value="SULFITE OXIDASE, MITOCHONDRIAL"/>
    <property type="match status" value="1"/>
</dbReference>
<dbReference type="GO" id="GO:0030151">
    <property type="term" value="F:molybdenum ion binding"/>
    <property type="evidence" value="ECO:0007669"/>
    <property type="project" value="InterPro"/>
</dbReference>
<name>A0A830HKA4_9CHLO</name>
<dbReference type="PRINTS" id="PR00363">
    <property type="entry name" value="CYTOCHROMEB5"/>
</dbReference>
<feature type="compositionally biased region" description="Low complexity" evidence="13">
    <location>
        <begin position="39"/>
        <end position="52"/>
    </location>
</feature>
<evidence type="ECO:0000256" key="7">
    <source>
        <dbReference type="ARBA" id="ARBA00022505"/>
    </source>
</evidence>
<evidence type="ECO:0000256" key="4">
    <source>
        <dbReference type="ARBA" id="ARBA00003838"/>
    </source>
</evidence>
<evidence type="ECO:0000259" key="14">
    <source>
        <dbReference type="PROSITE" id="PS50255"/>
    </source>
</evidence>
<dbReference type="InterPro" id="IPR036400">
    <property type="entry name" value="Cyt_B5-like_heme/steroid_sf"/>
</dbReference>
<dbReference type="InterPro" id="IPR008333">
    <property type="entry name" value="Cbr1-like_FAD-bd_dom"/>
</dbReference>
<dbReference type="GO" id="GO:0008482">
    <property type="term" value="F:sulfite oxidase activity"/>
    <property type="evidence" value="ECO:0007669"/>
    <property type="project" value="TreeGrafter"/>
</dbReference>
<dbReference type="GO" id="GO:0008940">
    <property type="term" value="F:nitrate reductase activity"/>
    <property type="evidence" value="ECO:0007669"/>
    <property type="project" value="UniProtKB-ARBA"/>
</dbReference>
<sequence length="1125" mass="122688">MTSAPPPNSALIHDILFNEGSRRGRSVQRHVSFQEEKSNNVNNNSSSNNNSRPPRPPTPRTFSSSTTSSSSQQQQQKKKPAMNQQTLATNTEDVQSNLLSQILNADIEGSQRGQNLWMHVTGAISTIPDAKRDKHTADAWIPRNSNLIRHPLSEPGARGGGAMGEPTANLLASSGFLTPPSVHFFHHHSAVPMLDADKHQLVMQIGKKKVVFSLKQLQKMDKESTTATIASAGLRGAELNARNNSQASSPFGPCALATGIWTGVPLAKLLARCGVKSCADYDANIVFRGPEKQIGIDGGTPYESCMPLAEALDPKRNVIVTYEMNGKPLTPDLGAPLRVIVPGSVDERCVKWLSSIVIGRRGAARRRQNASFFEPLAEPSTFFYQQRTRLYAPTVRDASEAQGRRLDSIPVNSAILVPSHGEIVRVDPYKPSKIALRGWAYSGGGIAISGVEVSLDRGLTWRSADLDGYRSNASIPFFFHRPERSWCWVLWTLSMNSAVLMHHMLTDGEIWVRATDSNGACQPEEAPWNFLGLCNNGFYKVKATVEVVESPQTLFYEVKFTHPCARELDGKCTGWLDIGDKPALPGKALAARSYQSAIKTLKRRDDSAHEGANYVKVKSSSSSSSAVVEEKKKMAVVEDETTTAATEEGEVVAPSSAEDGSYYYGKQYTWDEIAEHNSEDDTWIVINDIVYEVTKYLEQHPGGAASITMNAGEDTTEDFTAVHSAKAWKDLEQFRIGIVAGSSESGGGGAKPPPPPTTTAAVLPPVTAETWPSPVSTPEGGDTPDNSLRGGNTAGALLKKSQSGLLSRVESFFKKSMLQVDSTRKTATAKAAELAAFQRMVSPFARFPSAQAAICLNPRKWVKVKLAEIHWISPDTVLVRFALTSPQHVLGLPTGQHFMIKGKDSEGKLVIRAYTPTSPNTDVGFVDLVIKVYFPCPEYPLGGKLSQFIGNLKIGDEIDIKGPIGEITYLGRGKFTIHKVGELHCKRITLIGAGTGITPLLQIAAACLRDPEDDTKLRLVFANRREEDILCRRIVDNMVKKYPKQFECHYVLSKPPNDWETSGKGSAGRVSLPILRQFGFPFEATDDASDPGAIGLTCGSDAFNEQAAFGNLLQMGYPRDRMFAF</sequence>
<dbReference type="OrthoDB" id="432685at2759"/>
<dbReference type="InterPro" id="IPR008335">
    <property type="entry name" value="Mopterin_OxRdtase_euk"/>
</dbReference>
<dbReference type="Pfam" id="PF00174">
    <property type="entry name" value="Oxidored_molyb"/>
    <property type="match status" value="1"/>
</dbReference>
<dbReference type="InterPro" id="IPR005066">
    <property type="entry name" value="MoCF_OxRdtse_dimer"/>
</dbReference>
<dbReference type="SUPFAM" id="SSF56524">
    <property type="entry name" value="Oxidoreductase molybdopterin-binding domain"/>
    <property type="match status" value="1"/>
</dbReference>
<feature type="domain" description="Cytochrome b5 heme-binding" evidence="14">
    <location>
        <begin position="665"/>
        <end position="740"/>
    </location>
</feature>
<comment type="similarity">
    <text evidence="5">Belongs to the nitrate reductase family.</text>
</comment>
<keyword evidence="8" id="KW-0285">Flavoprotein</keyword>
<dbReference type="GO" id="GO:0043546">
    <property type="term" value="F:molybdopterin cofactor binding"/>
    <property type="evidence" value="ECO:0007669"/>
    <property type="project" value="TreeGrafter"/>
</dbReference>
<dbReference type="InterPro" id="IPR036374">
    <property type="entry name" value="OxRdtase_Mopterin-bd_sf"/>
</dbReference>
<dbReference type="EMBL" id="BNJQ01000015">
    <property type="protein sequence ID" value="GHP07125.1"/>
    <property type="molecule type" value="Genomic_DNA"/>
</dbReference>
<evidence type="ECO:0000256" key="6">
    <source>
        <dbReference type="ARBA" id="ARBA00011738"/>
    </source>
</evidence>
<evidence type="ECO:0000256" key="11">
    <source>
        <dbReference type="ARBA" id="ARBA00023002"/>
    </source>
</evidence>
<dbReference type="Pfam" id="PF03404">
    <property type="entry name" value="Mo-co_dimer"/>
    <property type="match status" value="1"/>
</dbReference>
<feature type="region of interest" description="Disordered" evidence="13">
    <location>
        <begin position="17"/>
        <end position="84"/>
    </location>
</feature>
<comment type="cofactor">
    <cofactor evidence="1">
        <name>Mo-molybdopterin</name>
        <dbReference type="ChEBI" id="CHEBI:71302"/>
    </cofactor>
</comment>
<feature type="region of interest" description="Disordered" evidence="13">
    <location>
        <begin position="741"/>
        <end position="760"/>
    </location>
</feature>
<dbReference type="Gene3D" id="2.40.30.10">
    <property type="entry name" value="Translation factors"/>
    <property type="match status" value="1"/>
</dbReference>
<proteinExistence type="inferred from homology"/>
<keyword evidence="11" id="KW-0560">Oxidoreductase</keyword>
<comment type="cofactor">
    <cofactor evidence="3">
        <name>FAD</name>
        <dbReference type="ChEBI" id="CHEBI:57692"/>
    </cofactor>
</comment>
<accession>A0A830HKA4</accession>
<dbReference type="Pfam" id="PF00970">
    <property type="entry name" value="FAD_binding_6"/>
    <property type="match status" value="1"/>
</dbReference>
<feature type="compositionally biased region" description="Low complexity" evidence="13">
    <location>
        <begin position="60"/>
        <end position="71"/>
    </location>
</feature>
<evidence type="ECO:0000256" key="2">
    <source>
        <dbReference type="ARBA" id="ARBA00001971"/>
    </source>
</evidence>